<dbReference type="InterPro" id="IPR056483">
    <property type="entry name" value="Hisat_C"/>
</dbReference>
<dbReference type="EMBL" id="BEZZ01001460">
    <property type="protein sequence ID" value="GCC18809.1"/>
    <property type="molecule type" value="Genomic_DNA"/>
</dbReference>
<dbReference type="InterPro" id="IPR016181">
    <property type="entry name" value="Acyl_CoA_acyltransferase"/>
</dbReference>
<dbReference type="SUPFAM" id="SSF55729">
    <property type="entry name" value="Acyl-CoA N-acyltransferases (Nat)"/>
    <property type="match status" value="1"/>
</dbReference>
<dbReference type="Pfam" id="PF00583">
    <property type="entry name" value="Acetyltransf_1"/>
    <property type="match status" value="1"/>
</dbReference>
<accession>A0A401RL11</accession>
<name>A0A401RL11_CHIPU</name>
<dbReference type="Pfam" id="PF24066">
    <property type="entry name" value="Hisat_C"/>
    <property type="match status" value="1"/>
</dbReference>
<comment type="caution">
    <text evidence="2">The sequence shown here is derived from an EMBL/GenBank/DDBJ whole genome shotgun (WGS) entry which is preliminary data.</text>
</comment>
<feature type="domain" description="N-acetyltransferase" evidence="1">
    <location>
        <begin position="137"/>
        <end position="264"/>
    </location>
</feature>
<protein>
    <recommendedName>
        <fullName evidence="1">N-acetyltransferase domain-containing protein</fullName>
    </recommendedName>
</protein>
<evidence type="ECO:0000313" key="3">
    <source>
        <dbReference type="Proteomes" id="UP000287033"/>
    </source>
</evidence>
<organism evidence="2 3">
    <name type="scientific">Chiloscyllium punctatum</name>
    <name type="common">Brownbanded bambooshark</name>
    <name type="synonym">Hemiscyllium punctatum</name>
    <dbReference type="NCBI Taxonomy" id="137246"/>
    <lineage>
        <taxon>Eukaryota</taxon>
        <taxon>Metazoa</taxon>
        <taxon>Chordata</taxon>
        <taxon>Craniata</taxon>
        <taxon>Vertebrata</taxon>
        <taxon>Chondrichthyes</taxon>
        <taxon>Elasmobranchii</taxon>
        <taxon>Galeomorphii</taxon>
        <taxon>Galeoidea</taxon>
        <taxon>Orectolobiformes</taxon>
        <taxon>Hemiscylliidae</taxon>
        <taxon>Chiloscyllium</taxon>
    </lineage>
</organism>
<dbReference type="PANTHER" id="PTHR47403">
    <property type="entry name" value="LOC100145250 PROTEIN"/>
    <property type="match status" value="1"/>
</dbReference>
<gene>
    <name evidence="2" type="ORF">chiPu_0018075</name>
</gene>
<reference evidence="2 3" key="1">
    <citation type="journal article" date="2018" name="Nat. Ecol. Evol.">
        <title>Shark genomes provide insights into elasmobranch evolution and the origin of vertebrates.</title>
        <authorList>
            <person name="Hara Y"/>
            <person name="Yamaguchi K"/>
            <person name="Onimaru K"/>
            <person name="Kadota M"/>
            <person name="Koyanagi M"/>
            <person name="Keeley SD"/>
            <person name="Tatsumi K"/>
            <person name="Tanaka K"/>
            <person name="Motone F"/>
            <person name="Kageyama Y"/>
            <person name="Nozu R"/>
            <person name="Adachi N"/>
            <person name="Nishimura O"/>
            <person name="Nakagawa R"/>
            <person name="Tanegashima C"/>
            <person name="Kiyatake I"/>
            <person name="Matsumoto R"/>
            <person name="Murakumo K"/>
            <person name="Nishida K"/>
            <person name="Terakita A"/>
            <person name="Kuratani S"/>
            <person name="Sato K"/>
            <person name="Hyodo S Kuraku.S."/>
        </authorList>
    </citation>
    <scope>NUCLEOTIDE SEQUENCE [LARGE SCALE GENOMIC DNA]</scope>
</reference>
<dbReference type="AlphaFoldDB" id="A0A401RL11"/>
<dbReference type="OMA" id="WHYLNID"/>
<dbReference type="Proteomes" id="UP000287033">
    <property type="component" value="Unassembled WGS sequence"/>
</dbReference>
<dbReference type="PROSITE" id="PS51186">
    <property type="entry name" value="GNAT"/>
    <property type="match status" value="1"/>
</dbReference>
<keyword evidence="3" id="KW-1185">Reference proteome</keyword>
<evidence type="ECO:0000259" key="1">
    <source>
        <dbReference type="PROSITE" id="PS51186"/>
    </source>
</evidence>
<dbReference type="Gene3D" id="3.40.630.30">
    <property type="match status" value="1"/>
</dbReference>
<dbReference type="GO" id="GO:0016747">
    <property type="term" value="F:acyltransferase activity, transferring groups other than amino-acyl groups"/>
    <property type="evidence" value="ECO:0007669"/>
    <property type="project" value="InterPro"/>
</dbReference>
<dbReference type="PANTHER" id="PTHR47403:SF3">
    <property type="entry name" value="N-ACETYLTRANSFERASE 16-RELATED"/>
    <property type="match status" value="1"/>
</dbReference>
<dbReference type="InterPro" id="IPR000182">
    <property type="entry name" value="GNAT_dom"/>
</dbReference>
<proteinExistence type="predicted"/>
<dbReference type="OrthoDB" id="8889733at2759"/>
<evidence type="ECO:0000313" key="2">
    <source>
        <dbReference type="EMBL" id="GCC18809.1"/>
    </source>
</evidence>
<sequence length="447" mass="49516">MLRPSQSELGPLNSVLDPLQSVLGPLETILGPFQSVLGPLESLLGLLRPVLGLLQSMLDPLESVPGSLESGLGPMQSVLGPLEFVLGPLQSLLGLLEQNRGAFKKQASLKLWHCTFSSTGYAKSCEGSRMAVEGHALEFCLAKEADFEEVMSISGDVYGGLDYLPVRYHAWIRDPARRVILAKKKGQIVALISVNIVDDGHTAVVEGLRVAPLERGKGIAGFIQSYCLDLARAQFPDVKVRRYTRAGQLAPETLAKFRLICKQEILCTQFKAEYILPKLEAAIAQLKESGAEWKHPILLGATDVKRVFLSPKVVDEVLPGKTIIQDWAPYQPLESNLEKLVRQDLIWMADDKEEPRVVSLGTAPYRVPLGTGYHRLNIDIFGKHFPRVRNQFLAQVQQRVGTLKGPVYCILYFEPSLWQDMLSFCQTALGLHVDGELRIQNLLEADM</sequence>
<dbReference type="CDD" id="cd04301">
    <property type="entry name" value="NAT_SF"/>
    <property type="match status" value="1"/>
</dbReference>